<dbReference type="AlphaFoldDB" id="A0A4Y9SDL8"/>
<dbReference type="Proteomes" id="UP000298438">
    <property type="component" value="Unassembled WGS sequence"/>
</dbReference>
<sequence length="181" mass="18925">MTKRPSAFTVCAAALPALAFAAALALAAASAHTAPLPATSSLARELAATFAHEQGDIIDPRQPLSKQLASLFAASPSEPLVLPGNLLLESACAQRGCDERAAAVTDRASATIAGIAARHFRCHLGSRGQTQCDRAPTLTIWVIRHQRSAASEAAVVAALKDWGRAAGYANEDVRYIRSALR</sequence>
<evidence type="ECO:0000256" key="1">
    <source>
        <dbReference type="SAM" id="SignalP"/>
    </source>
</evidence>
<dbReference type="RefSeq" id="WP_135207031.1">
    <property type="nucleotide sequence ID" value="NZ_SPVF01000128.1"/>
</dbReference>
<evidence type="ECO:0000313" key="2">
    <source>
        <dbReference type="EMBL" id="TFW20787.1"/>
    </source>
</evidence>
<dbReference type="EMBL" id="SPVF01000128">
    <property type="protein sequence ID" value="TFW20787.1"/>
    <property type="molecule type" value="Genomic_DNA"/>
</dbReference>
<gene>
    <name evidence="2" type="ORF">E4L96_09795</name>
</gene>
<proteinExistence type="predicted"/>
<accession>A0A4Y9SDL8</accession>
<keyword evidence="1" id="KW-0732">Signal</keyword>
<protein>
    <submittedName>
        <fullName evidence="2">Uncharacterized protein</fullName>
    </submittedName>
</protein>
<feature type="signal peptide" evidence="1">
    <location>
        <begin position="1"/>
        <end position="21"/>
    </location>
</feature>
<name>A0A4Y9SDL8_9BURK</name>
<feature type="chain" id="PRO_5021486535" evidence="1">
    <location>
        <begin position="22"/>
        <end position="181"/>
    </location>
</feature>
<reference evidence="2 3" key="1">
    <citation type="submission" date="2019-03" db="EMBL/GenBank/DDBJ databases">
        <title>Draft Genome Sequence of Massilia arenosa sp. nov., a Novel Massilia Species Isolated from a Sandy-loam Maize Soil.</title>
        <authorList>
            <person name="Raths R."/>
            <person name="Peta V."/>
            <person name="Bucking H."/>
        </authorList>
    </citation>
    <scope>NUCLEOTIDE SEQUENCE [LARGE SCALE GENOMIC DNA]</scope>
    <source>
        <strain evidence="2 3">MC02</strain>
    </source>
</reference>
<evidence type="ECO:0000313" key="3">
    <source>
        <dbReference type="Proteomes" id="UP000298438"/>
    </source>
</evidence>
<organism evidence="2 3">
    <name type="scientific">Zemynaea arenosa</name>
    <dbReference type="NCBI Taxonomy" id="2561931"/>
    <lineage>
        <taxon>Bacteria</taxon>
        <taxon>Pseudomonadati</taxon>
        <taxon>Pseudomonadota</taxon>
        <taxon>Betaproteobacteria</taxon>
        <taxon>Burkholderiales</taxon>
        <taxon>Oxalobacteraceae</taxon>
        <taxon>Telluria group</taxon>
        <taxon>Zemynaea</taxon>
    </lineage>
</organism>
<comment type="caution">
    <text evidence="2">The sequence shown here is derived from an EMBL/GenBank/DDBJ whole genome shotgun (WGS) entry which is preliminary data.</text>
</comment>
<keyword evidence="3" id="KW-1185">Reference proteome</keyword>